<name>A0ABP4K3P2_9MICO</name>
<feature type="transmembrane region" description="Helical" evidence="2">
    <location>
        <begin position="207"/>
        <end position="230"/>
    </location>
</feature>
<feature type="region of interest" description="Disordered" evidence="1">
    <location>
        <begin position="1"/>
        <end position="24"/>
    </location>
</feature>
<dbReference type="PIRSF" id="PIRSF015921">
    <property type="entry name" value="FA_sphinglp_des"/>
    <property type="match status" value="1"/>
</dbReference>
<evidence type="ECO:0000313" key="4">
    <source>
        <dbReference type="EMBL" id="GAA1493485.1"/>
    </source>
</evidence>
<protein>
    <submittedName>
        <fullName evidence="4">Acyl-CoA desaturase</fullName>
    </submittedName>
</protein>
<comment type="caution">
    <text evidence="4">The sequence shown here is derived from an EMBL/GenBank/DDBJ whole genome shotgun (WGS) entry which is preliminary data.</text>
</comment>
<reference evidence="5" key="1">
    <citation type="journal article" date="2019" name="Int. J. Syst. Evol. Microbiol.">
        <title>The Global Catalogue of Microorganisms (GCM) 10K type strain sequencing project: providing services to taxonomists for standard genome sequencing and annotation.</title>
        <authorList>
            <consortium name="The Broad Institute Genomics Platform"/>
            <consortium name="The Broad Institute Genome Sequencing Center for Infectious Disease"/>
            <person name="Wu L."/>
            <person name="Ma J."/>
        </authorList>
    </citation>
    <scope>NUCLEOTIDE SEQUENCE [LARGE SCALE GENOMIC DNA]</scope>
    <source>
        <strain evidence="5">JCM 12140</strain>
    </source>
</reference>
<feature type="transmembrane region" description="Helical" evidence="2">
    <location>
        <begin position="71"/>
        <end position="90"/>
    </location>
</feature>
<dbReference type="PANTHER" id="PTHR19353:SF19">
    <property type="entry name" value="DELTA(5) FATTY ACID DESATURASE C-RELATED"/>
    <property type="match status" value="1"/>
</dbReference>
<dbReference type="RefSeq" id="WP_239539828.1">
    <property type="nucleotide sequence ID" value="NZ_BAAAJX010000006.1"/>
</dbReference>
<feature type="transmembrane region" description="Helical" evidence="2">
    <location>
        <begin position="110"/>
        <end position="127"/>
    </location>
</feature>
<keyword evidence="2" id="KW-1133">Transmembrane helix</keyword>
<dbReference type="InterPro" id="IPR012171">
    <property type="entry name" value="Fatty_acid_desaturase"/>
</dbReference>
<dbReference type="Proteomes" id="UP001501742">
    <property type="component" value="Unassembled WGS sequence"/>
</dbReference>
<keyword evidence="2" id="KW-0472">Membrane</keyword>
<dbReference type="InterPro" id="IPR005804">
    <property type="entry name" value="FA_desaturase_dom"/>
</dbReference>
<feature type="transmembrane region" description="Helical" evidence="2">
    <location>
        <begin position="45"/>
        <end position="65"/>
    </location>
</feature>
<feature type="transmembrane region" description="Helical" evidence="2">
    <location>
        <begin position="173"/>
        <end position="195"/>
    </location>
</feature>
<dbReference type="Pfam" id="PF00487">
    <property type="entry name" value="FA_desaturase"/>
    <property type="match status" value="1"/>
</dbReference>
<gene>
    <name evidence="4" type="ORF">GCM10009627_18310</name>
</gene>
<feature type="domain" description="Fatty acid desaturase" evidence="3">
    <location>
        <begin position="71"/>
        <end position="333"/>
    </location>
</feature>
<feature type="compositionally biased region" description="Polar residues" evidence="1">
    <location>
        <begin position="1"/>
        <end position="10"/>
    </location>
</feature>
<sequence>MTTTPVQSGYTRTRPATSGRGSSTSTYSAVLAQVKEHDLLRRRTGFYWSLFGSLVGTLALAWVAFSFLGDSWFQLIVAGVLGVLFTQFAFLSHEAAHRQVFASQRWNDRAGRYVGTFLVGLSYSWWMNKHTRHHGNPNTVGKDPDIAPGVIAFIPEDVPASGLKRVFTRFQGWLFFPLLTLEGINLHWSAVRAVISGTGTTADRRHRIIEGTLLAARFAIYLTAVFWFLPFGMACAFLGVQLAVFGVMMGASFAPNHKGMPTIAHDAKVDFFSRQVRTSRNIRGGWWVSFLMGGLNYQVEHHLFPSMPRPALKQARLLVRDHCDSLDVPYTETTLLRSYGIVVAYLNRVGLAARDPFTCPMVSQLRIN</sequence>
<dbReference type="PANTHER" id="PTHR19353">
    <property type="entry name" value="FATTY ACID DESATURASE 2"/>
    <property type="match status" value="1"/>
</dbReference>
<accession>A0ABP4K3P2</accession>
<feature type="compositionally biased region" description="Low complexity" evidence="1">
    <location>
        <begin position="11"/>
        <end position="24"/>
    </location>
</feature>
<proteinExistence type="predicted"/>
<keyword evidence="5" id="KW-1185">Reference proteome</keyword>
<evidence type="ECO:0000259" key="3">
    <source>
        <dbReference type="Pfam" id="PF00487"/>
    </source>
</evidence>
<organism evidence="4 5">
    <name type="scientific">Curtobacterium herbarum</name>
    <dbReference type="NCBI Taxonomy" id="150122"/>
    <lineage>
        <taxon>Bacteria</taxon>
        <taxon>Bacillati</taxon>
        <taxon>Actinomycetota</taxon>
        <taxon>Actinomycetes</taxon>
        <taxon>Micrococcales</taxon>
        <taxon>Microbacteriaceae</taxon>
        <taxon>Curtobacterium</taxon>
    </lineage>
</organism>
<dbReference type="CDD" id="cd03506">
    <property type="entry name" value="Delta6-FADS-like"/>
    <property type="match status" value="1"/>
</dbReference>
<evidence type="ECO:0000256" key="2">
    <source>
        <dbReference type="SAM" id="Phobius"/>
    </source>
</evidence>
<evidence type="ECO:0000256" key="1">
    <source>
        <dbReference type="SAM" id="MobiDB-lite"/>
    </source>
</evidence>
<keyword evidence="2" id="KW-0812">Transmembrane</keyword>
<evidence type="ECO:0000313" key="5">
    <source>
        <dbReference type="Proteomes" id="UP001501742"/>
    </source>
</evidence>
<dbReference type="EMBL" id="BAAAJX010000006">
    <property type="protein sequence ID" value="GAA1493485.1"/>
    <property type="molecule type" value="Genomic_DNA"/>
</dbReference>